<sequence>MKKLSKKQYILRETKNLVGITFGALLVAIGYAWFLMPYNMSPGGVAGVAQVMNYYFKIPYGLSMILLNVPLFIISFIFIGKAFGTKSIYGMVISSVFTDFVSIKNLARLGLMELSNHTFIYNGRTIYAYLSPNDLLLSAITGSVILGLGLGLIFRFRGSTGGTDIPVALIKQKAGLSIGTGYYLVESGIILFVSIMLKDPKILIWGFINLFITTKITDLTSEGLPYVKGVYVISPEVESIKEEIFRQLDRGVTFLKARSGYENKDIEVLFCVLNRRQVGQLTDIVKDTDPDAFMIVTDVYDVMGYGFRSRNLDLSE</sequence>
<evidence type="ECO:0000313" key="2">
    <source>
        <dbReference type="Proteomes" id="UP000294588"/>
    </source>
</evidence>
<protein>
    <submittedName>
        <fullName evidence="1">YitT family protein</fullName>
    </submittedName>
</protein>
<accession>A0AC61QJC3</accession>
<reference evidence="1" key="1">
    <citation type="submission" date="2019-03" db="EMBL/GenBank/DDBJ databases">
        <title>Candidatus Syntrophosphaera thermopropionivorans: a novel player in syntrophic propionate oxidation during anaerobic digestion.</title>
        <authorList>
            <person name="Dyksma S."/>
        </authorList>
    </citation>
    <scope>NUCLEOTIDE SEQUENCE</scope>
    <source>
        <strain evidence="1">W5</strain>
    </source>
</reference>
<keyword evidence="2" id="KW-1185">Reference proteome</keyword>
<name>A0AC61QJC3_9BACT</name>
<dbReference type="Proteomes" id="UP000294588">
    <property type="component" value="Unassembled WGS sequence"/>
</dbReference>
<organism evidence="1 2">
    <name type="scientific">Candidatus Syntrophosphaera thermopropionivorans</name>
    <dbReference type="NCBI Taxonomy" id="2593015"/>
    <lineage>
        <taxon>Bacteria</taxon>
        <taxon>Pseudomonadati</taxon>
        <taxon>Candidatus Cloacimonadota</taxon>
        <taxon>Candidatus Cloacimonadia</taxon>
        <taxon>Candidatus Cloacimonadales</taxon>
        <taxon>Candidatus Cloacimonadaceae</taxon>
        <taxon>Candidatus Syntrophosphaera</taxon>
    </lineage>
</organism>
<dbReference type="EMBL" id="SMOG01000008">
    <property type="protein sequence ID" value="TDF73146.1"/>
    <property type="molecule type" value="Genomic_DNA"/>
</dbReference>
<evidence type="ECO:0000313" key="1">
    <source>
        <dbReference type="EMBL" id="TDF73146.1"/>
    </source>
</evidence>
<proteinExistence type="predicted"/>
<comment type="caution">
    <text evidence="1">The sequence shown here is derived from an EMBL/GenBank/DDBJ whole genome shotgun (WGS) entry which is preliminary data.</text>
</comment>
<gene>
    <name evidence="1" type="ORF">E0946_03790</name>
</gene>